<dbReference type="AlphaFoldDB" id="A0A9D1G3A7"/>
<dbReference type="SUPFAM" id="SSF89796">
    <property type="entry name" value="CoA-transferase family III (CaiB/BaiF)"/>
    <property type="match status" value="1"/>
</dbReference>
<dbReference type="InterPro" id="IPR050509">
    <property type="entry name" value="CoA-transferase_III"/>
</dbReference>
<dbReference type="PANTHER" id="PTHR48228:SF5">
    <property type="entry name" value="ALPHA-METHYLACYL-COA RACEMASE"/>
    <property type="match status" value="1"/>
</dbReference>
<name>A0A9D1G3A7_9FIRM</name>
<accession>A0A9D1G3A7</accession>
<feature type="non-terminal residue" evidence="1">
    <location>
        <position position="147"/>
    </location>
</feature>
<proteinExistence type="predicted"/>
<dbReference type="InterPro" id="IPR003673">
    <property type="entry name" value="CoA-Trfase_fam_III"/>
</dbReference>
<organism evidence="1 2">
    <name type="scientific">Candidatus Scatomorpha pullistercoris</name>
    <dbReference type="NCBI Taxonomy" id="2840929"/>
    <lineage>
        <taxon>Bacteria</taxon>
        <taxon>Bacillati</taxon>
        <taxon>Bacillota</taxon>
        <taxon>Clostridia</taxon>
        <taxon>Eubacteriales</taxon>
        <taxon>Candidatus Scatomorpha</taxon>
    </lineage>
</organism>
<reference evidence="1" key="2">
    <citation type="journal article" date="2021" name="PeerJ">
        <title>Extensive microbial diversity within the chicken gut microbiome revealed by metagenomics and culture.</title>
        <authorList>
            <person name="Gilroy R."/>
            <person name="Ravi A."/>
            <person name="Getino M."/>
            <person name="Pursley I."/>
            <person name="Horton D.L."/>
            <person name="Alikhan N.F."/>
            <person name="Baker D."/>
            <person name="Gharbi K."/>
            <person name="Hall N."/>
            <person name="Watson M."/>
            <person name="Adriaenssens E.M."/>
            <person name="Foster-Nyarko E."/>
            <person name="Jarju S."/>
            <person name="Secka A."/>
            <person name="Antonio M."/>
            <person name="Oren A."/>
            <person name="Chaudhuri R.R."/>
            <person name="La Ragione R."/>
            <person name="Hildebrand F."/>
            <person name="Pallen M.J."/>
        </authorList>
    </citation>
    <scope>NUCLEOTIDE SEQUENCE</scope>
    <source>
        <strain evidence="1">ChiHecec3B27-6122</strain>
    </source>
</reference>
<protein>
    <submittedName>
        <fullName evidence="1">CoA transferase</fullName>
    </submittedName>
</protein>
<evidence type="ECO:0000313" key="2">
    <source>
        <dbReference type="Proteomes" id="UP000886876"/>
    </source>
</evidence>
<reference evidence="1" key="1">
    <citation type="submission" date="2020-10" db="EMBL/GenBank/DDBJ databases">
        <authorList>
            <person name="Gilroy R."/>
        </authorList>
    </citation>
    <scope>NUCLEOTIDE SEQUENCE</scope>
    <source>
        <strain evidence="1">ChiHecec3B27-6122</strain>
    </source>
</reference>
<sequence>MSDRKYVIPEYGPFAGMRVICSGSLIAMPFCATMLADFGAEVIHIERPGVGDTLRMLAPFAEVNGKKVSTAWAQNARNKLSLSLELNLKHPEVKELFYDLIKEADIYMENMVWLDKLGIYDEDLLKVNPKLVIVHISGLGNAKFGGL</sequence>
<dbReference type="EMBL" id="DVJS01000012">
    <property type="protein sequence ID" value="HIS96441.1"/>
    <property type="molecule type" value="Genomic_DNA"/>
</dbReference>
<dbReference type="GO" id="GO:0016740">
    <property type="term" value="F:transferase activity"/>
    <property type="evidence" value="ECO:0007669"/>
    <property type="project" value="UniProtKB-KW"/>
</dbReference>
<comment type="caution">
    <text evidence="1">The sequence shown here is derived from an EMBL/GenBank/DDBJ whole genome shotgun (WGS) entry which is preliminary data.</text>
</comment>
<dbReference type="Pfam" id="PF02515">
    <property type="entry name" value="CoA_transf_3"/>
    <property type="match status" value="1"/>
</dbReference>
<keyword evidence="1" id="KW-0808">Transferase</keyword>
<dbReference type="Gene3D" id="3.40.50.10540">
    <property type="entry name" value="Crotonobetainyl-coa:carnitine coa-transferase, domain 1"/>
    <property type="match status" value="1"/>
</dbReference>
<dbReference type="Proteomes" id="UP000886876">
    <property type="component" value="Unassembled WGS sequence"/>
</dbReference>
<evidence type="ECO:0000313" key="1">
    <source>
        <dbReference type="EMBL" id="HIS96441.1"/>
    </source>
</evidence>
<gene>
    <name evidence="1" type="ORF">IAD42_00535</name>
</gene>
<dbReference type="InterPro" id="IPR023606">
    <property type="entry name" value="CoA-Trfase_III_dom_1_sf"/>
</dbReference>
<dbReference type="PANTHER" id="PTHR48228">
    <property type="entry name" value="SUCCINYL-COA--D-CITRAMALATE COA-TRANSFERASE"/>
    <property type="match status" value="1"/>
</dbReference>